<evidence type="ECO:0000313" key="2">
    <source>
        <dbReference type="Proteomes" id="UP000235584"/>
    </source>
</evidence>
<keyword evidence="2" id="KW-1185">Reference proteome</keyword>
<sequence>MKKLKDIFHNYWLTGILCVFFAAWAWTKSLHISQTYMVNNPYWYNLKSKMITSNMMGSTGSALSRSNVAGNQLNLRAGYGANEINSVQAVQLSSLSFDASIPLNSYLDVIFNVTDQNLTAFRLSRSSLFPSMSYHSKREGDFLTVQAFHIDLPTSGKVRVKVQESEEGITLFVDGQKAGVIQNDHFQWAQFGFKTGMRGAFVSNIEALDVSGIKIGTSLENNRDYEKHFIGHFFIILAGALIIAFVVKKIRGIHYSKSFAICTSFIFFLGGLWLAFDYLYFSRLESDWSDKKLATRRIRGISLAEEDYDFEVGRYRVFKAWYEAWGGKSSDIHSFVARFGESKFEPSYFYCFNEKCGSIKERGAIKALDNGKPTVKIGLVGASFSYSSGVTHPGDGFMNVAHKRIYESVKDRYNLESINFSIDQFSYRADRKRILKKVQEEKINYLLLTKNTDFSVIPDQDRGFKKLLKEVTPMGVTPIYLSLQKNPESFMRTNSEVKLDLLFFNKAMEEQTSLKEKEMTDRWTREFGLIVLNPNPYLNRDDHIKNGNMWWDRAHLTSYGYRLYGEWLGDEMTKILAQHN</sequence>
<dbReference type="AlphaFoldDB" id="A0A2K9NND7"/>
<dbReference type="Proteomes" id="UP000235584">
    <property type="component" value="Chromosome"/>
</dbReference>
<dbReference type="RefSeq" id="WP_102242315.1">
    <property type="nucleotide sequence ID" value="NZ_CP025704.1"/>
</dbReference>
<gene>
    <name evidence="1" type="ORF">C0V70_02640</name>
</gene>
<evidence type="ECO:0000313" key="1">
    <source>
        <dbReference type="EMBL" id="AUN97020.1"/>
    </source>
</evidence>
<reference evidence="1 2" key="1">
    <citation type="submission" date="2018-01" db="EMBL/GenBank/DDBJ databases">
        <title>Complete genome sequence of Bacteriovorax stolpii DSM12778.</title>
        <authorList>
            <person name="Tang B."/>
            <person name="Chang J."/>
        </authorList>
    </citation>
    <scope>NUCLEOTIDE SEQUENCE [LARGE SCALE GENOMIC DNA]</scope>
    <source>
        <strain evidence="1 2">DSM 12778</strain>
    </source>
</reference>
<dbReference type="EMBL" id="CP025704">
    <property type="protein sequence ID" value="AUN97020.1"/>
    <property type="molecule type" value="Genomic_DNA"/>
</dbReference>
<dbReference type="SUPFAM" id="SSF52266">
    <property type="entry name" value="SGNH hydrolase"/>
    <property type="match status" value="1"/>
</dbReference>
<name>A0A2K9NND7_BACTC</name>
<dbReference type="KEGG" id="bsto:C0V70_02640"/>
<accession>A0A2K9NND7</accession>
<protein>
    <submittedName>
        <fullName evidence="1">Uncharacterized protein</fullName>
    </submittedName>
</protein>
<organism evidence="1 2">
    <name type="scientific">Bacteriovorax stolpii</name>
    <name type="common">Bdellovibrio stolpii</name>
    <dbReference type="NCBI Taxonomy" id="960"/>
    <lineage>
        <taxon>Bacteria</taxon>
        <taxon>Pseudomonadati</taxon>
        <taxon>Bdellovibrionota</taxon>
        <taxon>Bacteriovoracia</taxon>
        <taxon>Bacteriovoracales</taxon>
        <taxon>Bacteriovoracaceae</taxon>
        <taxon>Bacteriovorax</taxon>
    </lineage>
</organism>
<proteinExistence type="predicted"/>